<dbReference type="EMBL" id="JARAWC010000001">
    <property type="protein sequence ID" value="MDX2958213.1"/>
    <property type="molecule type" value="Genomic_DNA"/>
</dbReference>
<organism evidence="1 4">
    <name type="scientific">Streptomyces acidiscabies</name>
    <dbReference type="NCBI Taxonomy" id="42234"/>
    <lineage>
        <taxon>Bacteria</taxon>
        <taxon>Bacillati</taxon>
        <taxon>Actinomycetota</taxon>
        <taxon>Actinomycetes</taxon>
        <taxon>Kitasatosporales</taxon>
        <taxon>Streptomycetaceae</taxon>
        <taxon>Streptomyces</taxon>
    </lineage>
</organism>
<name>A0AAP6B4S6_9ACTN</name>
<evidence type="ECO:0000313" key="1">
    <source>
        <dbReference type="EMBL" id="MDX2958213.1"/>
    </source>
</evidence>
<evidence type="ECO:0000313" key="4">
    <source>
        <dbReference type="Proteomes" id="UP001282288"/>
    </source>
</evidence>
<dbReference type="InterPro" id="IPR036237">
    <property type="entry name" value="Xyl_isomerase-like_sf"/>
</dbReference>
<accession>A0AAP6B4S6</accession>
<proteinExistence type="predicted"/>
<dbReference type="Proteomes" id="UP001272987">
    <property type="component" value="Unassembled WGS sequence"/>
</dbReference>
<sequence length="60" mass="6586">MAKAPASLRATDELAEAGYQWLELGPYGYLPTDPQKLRAELEARGAFTEPPGTRRPVDGR</sequence>
<keyword evidence="3" id="KW-1185">Reference proteome</keyword>
<evidence type="ECO:0000313" key="2">
    <source>
        <dbReference type="EMBL" id="MDX3018580.1"/>
    </source>
</evidence>
<evidence type="ECO:0000313" key="3">
    <source>
        <dbReference type="Proteomes" id="UP001272987"/>
    </source>
</evidence>
<dbReference type="AlphaFoldDB" id="A0AAP6B4S6"/>
<comment type="caution">
    <text evidence="1">The sequence shown here is derived from an EMBL/GenBank/DDBJ whole genome shotgun (WGS) entry which is preliminary data.</text>
</comment>
<dbReference type="EMBL" id="JARAWP010000006">
    <property type="protein sequence ID" value="MDX3018580.1"/>
    <property type="molecule type" value="Genomic_DNA"/>
</dbReference>
<protein>
    <submittedName>
        <fullName evidence="1">Uncharacterized protein</fullName>
    </submittedName>
</protein>
<dbReference type="SUPFAM" id="SSF51658">
    <property type="entry name" value="Xylose isomerase-like"/>
    <property type="match status" value="1"/>
</dbReference>
<dbReference type="Gene3D" id="3.20.20.150">
    <property type="entry name" value="Divalent-metal-dependent TIM barrel enzymes"/>
    <property type="match status" value="1"/>
</dbReference>
<gene>
    <name evidence="1" type="ORF">PV399_00545</name>
    <name evidence="2" type="ORF">PV666_11855</name>
</gene>
<reference evidence="1 3" key="1">
    <citation type="journal article" date="2023" name="Microb. Genom.">
        <title>Mesoterricola silvestris gen. nov., sp. nov., Mesoterricola sediminis sp. nov., Geothrix oryzae sp. nov., Geothrix edaphica sp. nov., Geothrix rubra sp. nov., and Geothrix limicola sp. nov., six novel members of Acidobacteriota isolated from soils.</title>
        <authorList>
            <person name="Weisberg A.J."/>
            <person name="Pearce E."/>
            <person name="Kramer C.G."/>
            <person name="Chang J.H."/>
            <person name="Clarke C.R."/>
        </authorList>
    </citation>
    <scope>NUCLEOTIDE SEQUENCE</scope>
    <source>
        <strain evidence="2 3">NB05-1H</strain>
        <strain evidence="1">NRRL_B-16521</strain>
    </source>
</reference>
<dbReference type="RefSeq" id="WP_010358513.1">
    <property type="nucleotide sequence ID" value="NZ_CP122369.1"/>
</dbReference>
<dbReference type="Proteomes" id="UP001282288">
    <property type="component" value="Unassembled WGS sequence"/>
</dbReference>
<dbReference type="GeneID" id="69808248"/>